<dbReference type="AlphaFoldDB" id="A0A8J2STH3"/>
<gene>
    <name evidence="1" type="ORF">PECAL_6P15230</name>
</gene>
<protein>
    <submittedName>
        <fullName evidence="1">Uncharacterized protein</fullName>
    </submittedName>
</protein>
<name>A0A8J2STH3_9STRA</name>
<evidence type="ECO:0000313" key="2">
    <source>
        <dbReference type="Proteomes" id="UP000789595"/>
    </source>
</evidence>
<reference evidence="1" key="1">
    <citation type="submission" date="2021-11" db="EMBL/GenBank/DDBJ databases">
        <authorList>
            <consortium name="Genoscope - CEA"/>
            <person name="William W."/>
        </authorList>
    </citation>
    <scope>NUCLEOTIDE SEQUENCE</scope>
</reference>
<evidence type="ECO:0000313" key="1">
    <source>
        <dbReference type="EMBL" id="CAH0379886.1"/>
    </source>
</evidence>
<accession>A0A8J2STH3</accession>
<keyword evidence="2" id="KW-1185">Reference proteome</keyword>
<proteinExistence type="predicted"/>
<organism evidence="1 2">
    <name type="scientific">Pelagomonas calceolata</name>
    <dbReference type="NCBI Taxonomy" id="35677"/>
    <lineage>
        <taxon>Eukaryota</taxon>
        <taxon>Sar</taxon>
        <taxon>Stramenopiles</taxon>
        <taxon>Ochrophyta</taxon>
        <taxon>Pelagophyceae</taxon>
        <taxon>Pelagomonadales</taxon>
        <taxon>Pelagomonadaceae</taxon>
        <taxon>Pelagomonas</taxon>
    </lineage>
</organism>
<dbReference type="EMBL" id="CAKKNE010000006">
    <property type="protein sequence ID" value="CAH0379886.1"/>
    <property type="molecule type" value="Genomic_DNA"/>
</dbReference>
<sequence length="138" mass="14630">MLRAITVTAALAAAQTPYPKGAYKGQDKFLGQKIGAELTVKNSTHLDIQLFGALGISCQDEPYTFADDEIKLTATSPDDCLIKKLKKDNAEVTSAPFDATKNAVTLNVAVQLPGASNGGQKIPFSLELDSEATKVKAM</sequence>
<dbReference type="Proteomes" id="UP000789595">
    <property type="component" value="Unassembled WGS sequence"/>
</dbReference>
<comment type="caution">
    <text evidence="1">The sequence shown here is derived from an EMBL/GenBank/DDBJ whole genome shotgun (WGS) entry which is preliminary data.</text>
</comment>